<dbReference type="PANTHER" id="PTHR21600">
    <property type="entry name" value="MITOCHONDRIAL RNA PSEUDOURIDINE SYNTHASE"/>
    <property type="match status" value="1"/>
</dbReference>
<dbReference type="InterPro" id="IPR006145">
    <property type="entry name" value="PsdUridine_synth_RsuA/RluA"/>
</dbReference>
<gene>
    <name evidence="5" type="ORF">IAA52_01025</name>
</gene>
<comment type="catalytic activity">
    <reaction evidence="1">
        <text>a uridine in RNA = a pseudouridine in RNA</text>
        <dbReference type="Rhea" id="RHEA:48348"/>
        <dbReference type="Rhea" id="RHEA-COMP:12068"/>
        <dbReference type="Rhea" id="RHEA-COMP:12069"/>
        <dbReference type="ChEBI" id="CHEBI:65314"/>
        <dbReference type="ChEBI" id="CHEBI:65315"/>
    </reaction>
</comment>
<evidence type="ECO:0000256" key="3">
    <source>
        <dbReference type="ARBA" id="ARBA00033164"/>
    </source>
</evidence>
<dbReference type="AlphaFoldDB" id="A0A9D1CVX3"/>
<dbReference type="GO" id="GO:0140098">
    <property type="term" value="F:catalytic activity, acting on RNA"/>
    <property type="evidence" value="ECO:0007669"/>
    <property type="project" value="UniProtKB-ARBA"/>
</dbReference>
<evidence type="ECO:0000256" key="2">
    <source>
        <dbReference type="ARBA" id="ARBA00031870"/>
    </source>
</evidence>
<organism evidence="5 6">
    <name type="scientific">Candidatus Pullichristensenella stercorigallinarum</name>
    <dbReference type="NCBI Taxonomy" id="2840909"/>
    <lineage>
        <taxon>Bacteria</taxon>
        <taxon>Bacillati</taxon>
        <taxon>Bacillota</taxon>
        <taxon>Clostridia</taxon>
        <taxon>Candidatus Pullichristensenella</taxon>
    </lineage>
</organism>
<reference evidence="5" key="2">
    <citation type="journal article" date="2021" name="PeerJ">
        <title>Extensive microbial diversity within the chicken gut microbiome revealed by metagenomics and culture.</title>
        <authorList>
            <person name="Gilroy R."/>
            <person name="Ravi A."/>
            <person name="Getino M."/>
            <person name="Pursley I."/>
            <person name="Horton D.L."/>
            <person name="Alikhan N.F."/>
            <person name="Baker D."/>
            <person name="Gharbi K."/>
            <person name="Hall N."/>
            <person name="Watson M."/>
            <person name="Adriaenssens E.M."/>
            <person name="Foster-Nyarko E."/>
            <person name="Jarju S."/>
            <person name="Secka A."/>
            <person name="Antonio M."/>
            <person name="Oren A."/>
            <person name="Chaudhuri R.R."/>
            <person name="La Ragione R."/>
            <person name="Hildebrand F."/>
            <person name="Pallen M.J."/>
        </authorList>
    </citation>
    <scope>NUCLEOTIDE SEQUENCE</scope>
    <source>
        <strain evidence="5">ChiSjej6B24-2974</strain>
    </source>
</reference>
<reference evidence="5" key="1">
    <citation type="submission" date="2020-10" db="EMBL/GenBank/DDBJ databases">
        <authorList>
            <person name="Gilroy R."/>
        </authorList>
    </citation>
    <scope>NUCLEOTIDE SEQUENCE</scope>
    <source>
        <strain evidence="5">ChiSjej6B24-2974</strain>
    </source>
</reference>
<dbReference type="GO" id="GO:0003723">
    <property type="term" value="F:RNA binding"/>
    <property type="evidence" value="ECO:0007669"/>
    <property type="project" value="InterPro"/>
</dbReference>
<sequence>MAEGVHAGKFFIPVLYEDNHLLVVVKPPNLPTQADRSGDDDLLCILKGYIGKKYQKPGNVYLGLVHRLDRPVGGAMVFARTSKAAARLSKDFSAHAQDRRYLAVLQGRLEAERTLEDWLLKGADGMVRVVSAGMSGAKRAILTTRPLAVRGGRTLVEVKLQTGRSHQIRVQHAHAGLPLWGDARYGGGRPGEQIALWAYRLGFEHPTRHEPMLFTAPPPEAGAWLDFDQEIKEFI</sequence>
<protein>
    <recommendedName>
        <fullName evidence="2">RNA pseudouridylate synthase</fullName>
    </recommendedName>
    <alternativeName>
        <fullName evidence="3">RNA-uridine isomerase</fullName>
    </alternativeName>
</protein>
<dbReference type="Gene3D" id="3.30.2350.10">
    <property type="entry name" value="Pseudouridine synthase"/>
    <property type="match status" value="1"/>
</dbReference>
<proteinExistence type="predicted"/>
<dbReference type="CDD" id="cd02869">
    <property type="entry name" value="PseudoU_synth_RluA_like"/>
    <property type="match status" value="1"/>
</dbReference>
<evidence type="ECO:0000259" key="4">
    <source>
        <dbReference type="Pfam" id="PF00849"/>
    </source>
</evidence>
<dbReference type="EMBL" id="DVFZ01000012">
    <property type="protein sequence ID" value="HIQ81664.1"/>
    <property type="molecule type" value="Genomic_DNA"/>
</dbReference>
<dbReference type="SUPFAM" id="SSF55120">
    <property type="entry name" value="Pseudouridine synthase"/>
    <property type="match status" value="1"/>
</dbReference>
<comment type="caution">
    <text evidence="5">The sequence shown here is derived from an EMBL/GenBank/DDBJ whole genome shotgun (WGS) entry which is preliminary data.</text>
</comment>
<evidence type="ECO:0000313" key="5">
    <source>
        <dbReference type="EMBL" id="HIQ81664.1"/>
    </source>
</evidence>
<dbReference type="Pfam" id="PF00849">
    <property type="entry name" value="PseudoU_synth_2"/>
    <property type="match status" value="1"/>
</dbReference>
<dbReference type="GO" id="GO:0006396">
    <property type="term" value="P:RNA processing"/>
    <property type="evidence" value="ECO:0007669"/>
    <property type="project" value="UniProtKB-ARBA"/>
</dbReference>
<dbReference type="GO" id="GO:0009982">
    <property type="term" value="F:pseudouridine synthase activity"/>
    <property type="evidence" value="ECO:0007669"/>
    <property type="project" value="InterPro"/>
</dbReference>
<accession>A0A9D1CVX3</accession>
<evidence type="ECO:0000313" key="6">
    <source>
        <dbReference type="Proteomes" id="UP000824260"/>
    </source>
</evidence>
<evidence type="ECO:0000256" key="1">
    <source>
        <dbReference type="ARBA" id="ARBA00000073"/>
    </source>
</evidence>
<dbReference type="Proteomes" id="UP000824260">
    <property type="component" value="Unassembled WGS sequence"/>
</dbReference>
<dbReference type="InterPro" id="IPR050188">
    <property type="entry name" value="RluA_PseudoU_synthase"/>
</dbReference>
<feature type="domain" description="Pseudouridine synthase RsuA/RluA-like" evidence="4">
    <location>
        <begin position="20"/>
        <end position="174"/>
    </location>
</feature>
<dbReference type="GO" id="GO:0001522">
    <property type="term" value="P:pseudouridine synthesis"/>
    <property type="evidence" value="ECO:0007669"/>
    <property type="project" value="InterPro"/>
</dbReference>
<dbReference type="InterPro" id="IPR020103">
    <property type="entry name" value="PsdUridine_synth_cat_dom_sf"/>
</dbReference>
<name>A0A9D1CVX3_9FIRM</name>